<evidence type="ECO:0000313" key="3">
    <source>
        <dbReference type="Proteomes" id="UP000269396"/>
    </source>
</evidence>
<dbReference type="AlphaFoldDB" id="A0A3P8B7N0"/>
<evidence type="ECO:0000313" key="2">
    <source>
        <dbReference type="EMBL" id="VDO68715.1"/>
    </source>
</evidence>
<dbReference type="Proteomes" id="UP000269396">
    <property type="component" value="Unassembled WGS sequence"/>
</dbReference>
<dbReference type="Pfam" id="PF20049">
    <property type="entry name" value="DUF6451"/>
    <property type="match status" value="1"/>
</dbReference>
<accession>A0A3P8B7N0</accession>
<protein>
    <recommendedName>
        <fullName evidence="1">DUF6451 domain-containing protein</fullName>
    </recommendedName>
</protein>
<sequence length="102" mass="11188">MEDVKTFTYLGSLTDEHGGSDADVKARIGKSRAAYLQLKDTWNSKQLSTNTKVKIFSINVNVKMGTQGKLETFVYLVSIIGEHGGSDTDVNARGIKTKTTFL</sequence>
<dbReference type="EMBL" id="UZAL01000178">
    <property type="protein sequence ID" value="VDO68715.1"/>
    <property type="molecule type" value="Genomic_DNA"/>
</dbReference>
<dbReference type="InterPro" id="IPR045609">
    <property type="entry name" value="DUF6451"/>
</dbReference>
<name>A0A3P8B7N0_9TREM</name>
<keyword evidence="3" id="KW-1185">Reference proteome</keyword>
<evidence type="ECO:0000259" key="1">
    <source>
        <dbReference type="Pfam" id="PF20049"/>
    </source>
</evidence>
<organism evidence="2 3">
    <name type="scientific">Schistosoma mattheei</name>
    <dbReference type="NCBI Taxonomy" id="31246"/>
    <lineage>
        <taxon>Eukaryota</taxon>
        <taxon>Metazoa</taxon>
        <taxon>Spiralia</taxon>
        <taxon>Lophotrochozoa</taxon>
        <taxon>Platyhelminthes</taxon>
        <taxon>Trematoda</taxon>
        <taxon>Digenea</taxon>
        <taxon>Strigeidida</taxon>
        <taxon>Schistosomatoidea</taxon>
        <taxon>Schistosomatidae</taxon>
        <taxon>Schistosoma</taxon>
    </lineage>
</organism>
<feature type="domain" description="DUF6451" evidence="1">
    <location>
        <begin position="34"/>
        <end position="63"/>
    </location>
</feature>
<proteinExistence type="predicted"/>
<gene>
    <name evidence="2" type="ORF">SMTD_LOCUS233</name>
</gene>
<reference evidence="2 3" key="1">
    <citation type="submission" date="2018-11" db="EMBL/GenBank/DDBJ databases">
        <authorList>
            <consortium name="Pathogen Informatics"/>
        </authorList>
    </citation>
    <scope>NUCLEOTIDE SEQUENCE [LARGE SCALE GENOMIC DNA]</scope>
    <source>
        <strain>Denwood</strain>
        <strain evidence="3">Zambia</strain>
    </source>
</reference>